<reference evidence="2" key="1">
    <citation type="submission" date="2020-08" db="EMBL/GenBank/DDBJ databases">
        <title>Multicomponent nature underlies the extraordinary mechanical properties of spider dragline silk.</title>
        <authorList>
            <person name="Kono N."/>
            <person name="Nakamura H."/>
            <person name="Mori M."/>
            <person name="Yoshida Y."/>
            <person name="Ohtoshi R."/>
            <person name="Malay A.D."/>
            <person name="Moran D.A.P."/>
            <person name="Tomita M."/>
            <person name="Numata K."/>
            <person name="Arakawa K."/>
        </authorList>
    </citation>
    <scope>NUCLEOTIDE SEQUENCE</scope>
</reference>
<organism evidence="2 3">
    <name type="scientific">Trichonephila clavipes</name>
    <name type="common">Golden silk orbweaver</name>
    <name type="synonym">Nephila clavipes</name>
    <dbReference type="NCBI Taxonomy" id="2585209"/>
    <lineage>
        <taxon>Eukaryota</taxon>
        <taxon>Metazoa</taxon>
        <taxon>Ecdysozoa</taxon>
        <taxon>Arthropoda</taxon>
        <taxon>Chelicerata</taxon>
        <taxon>Arachnida</taxon>
        <taxon>Araneae</taxon>
        <taxon>Araneomorphae</taxon>
        <taxon>Entelegynae</taxon>
        <taxon>Araneoidea</taxon>
        <taxon>Nephilidae</taxon>
        <taxon>Trichonephila</taxon>
    </lineage>
</organism>
<dbReference type="Proteomes" id="UP000887159">
    <property type="component" value="Unassembled WGS sequence"/>
</dbReference>
<sequence>MYGSGRGSLEVKVTDSRPACHESESSTVEDPPFRGDRCTLNMSRLKSLTIGVEIRKGGQLRCRPHHLTMVKIYGVRRQKPLSF</sequence>
<name>A0A8X6RQH8_TRICX</name>
<feature type="compositionally biased region" description="Basic and acidic residues" evidence="1">
    <location>
        <begin position="12"/>
        <end position="24"/>
    </location>
</feature>
<evidence type="ECO:0000313" key="3">
    <source>
        <dbReference type="Proteomes" id="UP000887159"/>
    </source>
</evidence>
<comment type="caution">
    <text evidence="2">The sequence shown here is derived from an EMBL/GenBank/DDBJ whole genome shotgun (WGS) entry which is preliminary data.</text>
</comment>
<proteinExistence type="predicted"/>
<dbReference type="AlphaFoldDB" id="A0A8X6RQH8"/>
<evidence type="ECO:0000313" key="2">
    <source>
        <dbReference type="EMBL" id="GFX95706.1"/>
    </source>
</evidence>
<keyword evidence="3" id="KW-1185">Reference proteome</keyword>
<feature type="region of interest" description="Disordered" evidence="1">
    <location>
        <begin position="1"/>
        <end position="34"/>
    </location>
</feature>
<gene>
    <name evidence="2" type="ORF">TNCV_4886321</name>
</gene>
<accession>A0A8X6RQH8</accession>
<evidence type="ECO:0000256" key="1">
    <source>
        <dbReference type="SAM" id="MobiDB-lite"/>
    </source>
</evidence>
<dbReference type="EMBL" id="BMAU01021188">
    <property type="protein sequence ID" value="GFX95706.1"/>
    <property type="molecule type" value="Genomic_DNA"/>
</dbReference>
<protein>
    <submittedName>
        <fullName evidence="2">Uncharacterized protein</fullName>
    </submittedName>
</protein>